<accession>A0AAW8DAD2</accession>
<evidence type="ECO:0000313" key="2">
    <source>
        <dbReference type="EMBL" id="MDP9896907.1"/>
    </source>
</evidence>
<sequence length="211" mass="23142">MNRPRWLRRPWQVALLGALLVLALAYAAIAAVIWQRADELLDNPPQRPADAALILGSRAYLDGKPNPCLTGRVDTGIALAQAGQVKQLVFTGGVDKEDGRIEADVMQQHAQSLGFAGPMLLEPASTSTRLNLSLSRPLLQAAGVRSVVIVSEPYHLWRVERLVRMSGFDQTFDVQYAAAPTSCWRRWGMLFKGALREPAAIINNAGHGYLF</sequence>
<dbReference type="RefSeq" id="WP_307607224.1">
    <property type="nucleotide sequence ID" value="NZ_JAUSRD010000022.1"/>
</dbReference>
<evidence type="ECO:0000259" key="1">
    <source>
        <dbReference type="Pfam" id="PF02698"/>
    </source>
</evidence>
<proteinExistence type="predicted"/>
<gene>
    <name evidence="2" type="ORF">J2W31_006049</name>
</gene>
<dbReference type="CDD" id="cd06259">
    <property type="entry name" value="YdcF-like"/>
    <property type="match status" value="1"/>
</dbReference>
<dbReference type="PANTHER" id="PTHR30336">
    <property type="entry name" value="INNER MEMBRANE PROTEIN, PROBABLE PERMEASE"/>
    <property type="match status" value="1"/>
</dbReference>
<dbReference type="Pfam" id="PF02698">
    <property type="entry name" value="DUF218"/>
    <property type="match status" value="1"/>
</dbReference>
<feature type="domain" description="DUF218" evidence="1">
    <location>
        <begin position="50"/>
        <end position="180"/>
    </location>
</feature>
<dbReference type="Gene3D" id="3.40.50.620">
    <property type="entry name" value="HUPs"/>
    <property type="match status" value="1"/>
</dbReference>
<dbReference type="InterPro" id="IPR014729">
    <property type="entry name" value="Rossmann-like_a/b/a_fold"/>
</dbReference>
<dbReference type="InterPro" id="IPR003848">
    <property type="entry name" value="DUF218"/>
</dbReference>
<reference evidence="2" key="1">
    <citation type="submission" date="2023-07" db="EMBL/GenBank/DDBJ databases">
        <title>Sorghum-associated microbial communities from plants grown in Nebraska, USA.</title>
        <authorList>
            <person name="Schachtman D."/>
        </authorList>
    </citation>
    <scope>NUCLEOTIDE SEQUENCE</scope>
    <source>
        <strain evidence="2">DS3754</strain>
    </source>
</reference>
<dbReference type="PANTHER" id="PTHR30336:SF20">
    <property type="entry name" value="DUF218 DOMAIN-CONTAINING PROTEIN"/>
    <property type="match status" value="1"/>
</dbReference>
<name>A0AAW8DAD2_9BURK</name>
<dbReference type="Proteomes" id="UP001242045">
    <property type="component" value="Unassembled WGS sequence"/>
</dbReference>
<dbReference type="EMBL" id="JAUSRD010000022">
    <property type="protein sequence ID" value="MDP9896907.1"/>
    <property type="molecule type" value="Genomic_DNA"/>
</dbReference>
<dbReference type="GO" id="GO:0005886">
    <property type="term" value="C:plasma membrane"/>
    <property type="evidence" value="ECO:0007669"/>
    <property type="project" value="TreeGrafter"/>
</dbReference>
<comment type="caution">
    <text evidence="2">The sequence shown here is derived from an EMBL/GenBank/DDBJ whole genome shotgun (WGS) entry which is preliminary data.</text>
</comment>
<protein>
    <submittedName>
        <fullName evidence="2">Uncharacterized SAM-binding protein YcdF (DUF218 family)</fullName>
    </submittedName>
</protein>
<dbReference type="InterPro" id="IPR051599">
    <property type="entry name" value="Cell_Envelope_Assoc"/>
</dbReference>
<dbReference type="AlphaFoldDB" id="A0AAW8DAD2"/>
<evidence type="ECO:0000313" key="3">
    <source>
        <dbReference type="Proteomes" id="UP001242045"/>
    </source>
</evidence>
<organism evidence="2 3">
    <name type="scientific">Variovorax boronicumulans</name>
    <dbReference type="NCBI Taxonomy" id="436515"/>
    <lineage>
        <taxon>Bacteria</taxon>
        <taxon>Pseudomonadati</taxon>
        <taxon>Pseudomonadota</taxon>
        <taxon>Betaproteobacteria</taxon>
        <taxon>Burkholderiales</taxon>
        <taxon>Comamonadaceae</taxon>
        <taxon>Variovorax</taxon>
    </lineage>
</organism>